<dbReference type="STRING" id="656914.SAMN00017405_0908"/>
<keyword evidence="1" id="KW-0472">Membrane</keyword>
<evidence type="ECO:0000313" key="2">
    <source>
        <dbReference type="EMBL" id="SMB82277.1"/>
    </source>
</evidence>
<keyword evidence="1" id="KW-0812">Transmembrane</keyword>
<organism evidence="2 3">
    <name type="scientific">Desulfonispora thiosulfatigenes DSM 11270</name>
    <dbReference type="NCBI Taxonomy" id="656914"/>
    <lineage>
        <taxon>Bacteria</taxon>
        <taxon>Bacillati</taxon>
        <taxon>Bacillota</taxon>
        <taxon>Clostridia</taxon>
        <taxon>Eubacteriales</taxon>
        <taxon>Peptococcaceae</taxon>
        <taxon>Desulfonispora</taxon>
    </lineage>
</organism>
<name>A0A1W1UMG9_DESTI</name>
<evidence type="ECO:0000256" key="1">
    <source>
        <dbReference type="SAM" id="Phobius"/>
    </source>
</evidence>
<evidence type="ECO:0000313" key="3">
    <source>
        <dbReference type="Proteomes" id="UP000192731"/>
    </source>
</evidence>
<gene>
    <name evidence="2" type="ORF">SAMN00017405_0908</name>
</gene>
<protein>
    <submittedName>
        <fullName evidence="2">Uncharacterized protein</fullName>
    </submittedName>
</protein>
<dbReference type="AlphaFoldDB" id="A0A1W1UMG9"/>
<sequence length="58" mass="6586">MVKKYSQIIFGIGLGFFLAGMILTLSNYQSLDKVEIEKLARDQGMIYPGEIKVDKLFN</sequence>
<feature type="transmembrane region" description="Helical" evidence="1">
    <location>
        <begin position="6"/>
        <end position="28"/>
    </location>
</feature>
<reference evidence="2 3" key="1">
    <citation type="submission" date="2017-04" db="EMBL/GenBank/DDBJ databases">
        <authorList>
            <person name="Afonso C.L."/>
            <person name="Miller P.J."/>
            <person name="Scott M.A."/>
            <person name="Spackman E."/>
            <person name="Goraichik I."/>
            <person name="Dimitrov K.M."/>
            <person name="Suarez D.L."/>
            <person name="Swayne D.E."/>
        </authorList>
    </citation>
    <scope>NUCLEOTIDE SEQUENCE [LARGE SCALE GENOMIC DNA]</scope>
    <source>
        <strain evidence="2 3">DSM 11270</strain>
    </source>
</reference>
<keyword evidence="3" id="KW-1185">Reference proteome</keyword>
<accession>A0A1W1UMG9</accession>
<dbReference type="RefSeq" id="WP_159446241.1">
    <property type="nucleotide sequence ID" value="NZ_FWWT01000008.1"/>
</dbReference>
<keyword evidence="1" id="KW-1133">Transmembrane helix</keyword>
<proteinExistence type="predicted"/>
<dbReference type="Proteomes" id="UP000192731">
    <property type="component" value="Unassembled WGS sequence"/>
</dbReference>
<dbReference type="EMBL" id="FWWT01000008">
    <property type="protein sequence ID" value="SMB82277.1"/>
    <property type="molecule type" value="Genomic_DNA"/>
</dbReference>